<evidence type="ECO:0000313" key="1">
    <source>
        <dbReference type="EMBL" id="RUS93588.1"/>
    </source>
</evidence>
<sequence>MKQLHHDENGKFCSLNSKPLAKKVIGVRLPVDVDEAVRKLAGNELSDWVRQAVIEKYEREQQISA</sequence>
<gene>
    <name evidence="1" type="ORF">DSM107010_72530</name>
</gene>
<accession>A0AB37U858</accession>
<dbReference type="EMBL" id="RSCK01000226">
    <property type="protein sequence ID" value="RUS93588.1"/>
    <property type="molecule type" value="Genomic_DNA"/>
</dbReference>
<proteinExistence type="predicted"/>
<protein>
    <recommendedName>
        <fullName evidence="3">CopG family transcriptional regulator</fullName>
    </recommendedName>
</protein>
<reference evidence="1 2" key="1">
    <citation type="journal article" date="2019" name="Genome Biol. Evol.">
        <title>Day and night: Metabolic profiles and evolutionary relationships of six axenic non-marine cyanobacteria.</title>
        <authorList>
            <person name="Will S.E."/>
            <person name="Henke P."/>
            <person name="Boedeker C."/>
            <person name="Huang S."/>
            <person name="Brinkmann H."/>
            <person name="Rohde M."/>
            <person name="Jarek M."/>
            <person name="Friedl T."/>
            <person name="Seufert S."/>
            <person name="Schumacher M."/>
            <person name="Overmann J."/>
            <person name="Neumann-Schaal M."/>
            <person name="Petersen J."/>
        </authorList>
    </citation>
    <scope>NUCLEOTIDE SEQUENCE [LARGE SCALE GENOMIC DNA]</scope>
    <source>
        <strain evidence="1 2">SAG 39.79</strain>
    </source>
</reference>
<dbReference type="RefSeq" id="WP_106169158.1">
    <property type="nucleotide sequence ID" value="NZ_JAVKZF010000004.1"/>
</dbReference>
<organism evidence="1 2">
    <name type="scientific">Chroococcidiopsis cubana SAG 39.79</name>
    <dbReference type="NCBI Taxonomy" id="388085"/>
    <lineage>
        <taxon>Bacteria</taxon>
        <taxon>Bacillati</taxon>
        <taxon>Cyanobacteriota</taxon>
        <taxon>Cyanophyceae</taxon>
        <taxon>Chroococcidiopsidales</taxon>
        <taxon>Chroococcidiopsidaceae</taxon>
        <taxon>Chroococcidiopsis</taxon>
    </lineage>
</organism>
<comment type="caution">
    <text evidence="1">The sequence shown here is derived from an EMBL/GenBank/DDBJ whole genome shotgun (WGS) entry which is preliminary data.</text>
</comment>
<evidence type="ECO:0008006" key="3">
    <source>
        <dbReference type="Google" id="ProtNLM"/>
    </source>
</evidence>
<dbReference type="Proteomes" id="UP000282574">
    <property type="component" value="Unassembled WGS sequence"/>
</dbReference>
<keyword evidence="2" id="KW-1185">Reference proteome</keyword>
<dbReference type="AlphaFoldDB" id="A0AB37U858"/>
<name>A0AB37U858_9CYAN</name>
<evidence type="ECO:0000313" key="2">
    <source>
        <dbReference type="Proteomes" id="UP000282574"/>
    </source>
</evidence>